<sequence>MIEALDVLFAAFIWWLIAAAVVLTIALYALAAVVACAWHAVTRRHTGPSWARGPLHARILARRLTRPAHGHTANITPRETS</sequence>
<protein>
    <submittedName>
        <fullName evidence="2">Uncharacterized protein</fullName>
    </submittedName>
</protein>
<accession>A0A6L6WR40</accession>
<organism evidence="2 3">
    <name type="scientific">Streptomyces typhae</name>
    <dbReference type="NCBI Taxonomy" id="2681492"/>
    <lineage>
        <taxon>Bacteria</taxon>
        <taxon>Bacillati</taxon>
        <taxon>Actinomycetota</taxon>
        <taxon>Actinomycetes</taxon>
        <taxon>Kitasatosporales</taxon>
        <taxon>Streptomycetaceae</taxon>
        <taxon>Streptomyces</taxon>
    </lineage>
</organism>
<name>A0A6L6WR40_9ACTN</name>
<dbReference type="RefSeq" id="WP_157164419.1">
    <property type="nucleotide sequence ID" value="NZ_WPNZ01000002.1"/>
</dbReference>
<keyword evidence="3" id="KW-1185">Reference proteome</keyword>
<evidence type="ECO:0000313" key="2">
    <source>
        <dbReference type="EMBL" id="MVO84157.1"/>
    </source>
</evidence>
<keyword evidence="1" id="KW-0812">Transmembrane</keyword>
<reference evidence="2 3" key="1">
    <citation type="submission" date="2019-11" db="EMBL/GenBank/DDBJ databases">
        <title>Streptomyces typhae sp. nov., a novel endophytic actinomycete isolated from the root of cattail pollen (Typha angustifolia L.).</title>
        <authorList>
            <person name="Peng C."/>
        </authorList>
    </citation>
    <scope>NUCLEOTIDE SEQUENCE [LARGE SCALE GENOMIC DNA]</scope>
    <source>
        <strain evidence="3">p1417</strain>
    </source>
</reference>
<evidence type="ECO:0000256" key="1">
    <source>
        <dbReference type="SAM" id="Phobius"/>
    </source>
</evidence>
<feature type="transmembrane region" description="Helical" evidence="1">
    <location>
        <begin position="12"/>
        <end position="38"/>
    </location>
</feature>
<evidence type="ECO:0000313" key="3">
    <source>
        <dbReference type="Proteomes" id="UP000483802"/>
    </source>
</evidence>
<keyword evidence="1" id="KW-1133">Transmembrane helix</keyword>
<dbReference type="Proteomes" id="UP000483802">
    <property type="component" value="Unassembled WGS sequence"/>
</dbReference>
<keyword evidence="1" id="KW-0472">Membrane</keyword>
<proteinExistence type="predicted"/>
<comment type="caution">
    <text evidence="2">The sequence shown here is derived from an EMBL/GenBank/DDBJ whole genome shotgun (WGS) entry which is preliminary data.</text>
</comment>
<dbReference type="AlphaFoldDB" id="A0A6L6WR40"/>
<dbReference type="EMBL" id="WPNZ01000002">
    <property type="protein sequence ID" value="MVO84157.1"/>
    <property type="molecule type" value="Genomic_DNA"/>
</dbReference>
<gene>
    <name evidence="2" type="ORF">GPA10_05070</name>
</gene>